<feature type="transmembrane region" description="Helical" evidence="1">
    <location>
        <begin position="125"/>
        <end position="143"/>
    </location>
</feature>
<feature type="transmembrane region" description="Helical" evidence="1">
    <location>
        <begin position="16"/>
        <end position="35"/>
    </location>
</feature>
<name>A0ABT7KS08_9HYPH</name>
<keyword evidence="1" id="KW-1133">Transmembrane helix</keyword>
<dbReference type="EMBL" id="JARFYN010000071">
    <property type="protein sequence ID" value="MDL2410183.1"/>
    <property type="molecule type" value="Genomic_DNA"/>
</dbReference>
<accession>A0ABT7KS08</accession>
<keyword evidence="3" id="KW-1185">Reference proteome</keyword>
<feature type="transmembrane region" description="Helical" evidence="1">
    <location>
        <begin position="265"/>
        <end position="282"/>
    </location>
</feature>
<reference evidence="2" key="1">
    <citation type="submission" date="2023-06" db="EMBL/GenBank/DDBJ databases">
        <title>Phylogenetic Diversity of Rhizobium strains.</title>
        <authorList>
            <person name="Moura F.T."/>
            <person name="Helene L.C.F."/>
            <person name="Hungria M."/>
        </authorList>
    </citation>
    <scope>NUCLEOTIDE SEQUENCE</scope>
    <source>
        <strain evidence="2">CCGE524</strain>
    </source>
</reference>
<feature type="transmembrane region" description="Helical" evidence="1">
    <location>
        <begin position="315"/>
        <end position="338"/>
    </location>
</feature>
<dbReference type="Proteomes" id="UP001172630">
    <property type="component" value="Unassembled WGS sequence"/>
</dbReference>
<protein>
    <recommendedName>
        <fullName evidence="4">Glycosyltransferase RgtA/B/C/D-like domain-containing protein</fullName>
    </recommendedName>
</protein>
<feature type="transmembrane region" description="Helical" evidence="1">
    <location>
        <begin position="215"/>
        <end position="237"/>
    </location>
</feature>
<gene>
    <name evidence="2" type="ORF">PY650_32140</name>
</gene>
<evidence type="ECO:0000313" key="3">
    <source>
        <dbReference type="Proteomes" id="UP001172630"/>
    </source>
</evidence>
<feature type="transmembrane region" description="Helical" evidence="1">
    <location>
        <begin position="176"/>
        <end position="209"/>
    </location>
</feature>
<feature type="transmembrane region" description="Helical" evidence="1">
    <location>
        <begin position="288"/>
        <end position="308"/>
    </location>
</feature>
<keyword evidence="1" id="KW-0812">Transmembrane</keyword>
<dbReference type="RefSeq" id="WP_285883963.1">
    <property type="nucleotide sequence ID" value="NZ_JARFYN010000071.1"/>
</dbReference>
<evidence type="ECO:0000256" key="1">
    <source>
        <dbReference type="SAM" id="Phobius"/>
    </source>
</evidence>
<proteinExistence type="predicted"/>
<keyword evidence="1" id="KW-0472">Membrane</keyword>
<sequence length="513" mass="55714">MSSAAHTAAVGSTPSSALRIALIQSAVIFVVAALWQQRWGTIVDTSWLITEAERVLNGERLYVDVIDNNPPFSLWLYLPAIIASRWAGIAPEIGIYLYTCLAVIVGLGLSAMIVRRAGFAENQALLRLLPLFVALFMIFPGNAFTERDHVGTVLFLPLLALMALRADTARRVAPGAVLIVGAGLCGSILVLVKAYYVVAYIVPALYVAWRRRNPWLLAAPENCIIGSICVVYVALIFKLNPEFMRDLLPQVVDVYMKMGDPGRVALSYAPLYLPIVLLFWMVAPKAPLTPLCAVTLLASLAAVAPLIYQGKGWAYHAFAAISLAFVAVLCKIAASSGWRYSRETLGRAALCAIVVAFAWLPFLPTQKPAEAFVAAIRAASKGEPTLGVIGSDVAAAHPLARIIGARFPSANNSDWFGALAFVLAKEAAERGDAADAARYQRRSDDYLDAKYGEFASHNYDLIVVQRDEPLWTDHVFGQARFAALLSQYHPIAKDERFTVYGRGVSADQSSNAR</sequence>
<feature type="transmembrane region" description="Helical" evidence="1">
    <location>
        <begin position="344"/>
        <end position="363"/>
    </location>
</feature>
<evidence type="ECO:0008006" key="4">
    <source>
        <dbReference type="Google" id="ProtNLM"/>
    </source>
</evidence>
<feature type="transmembrane region" description="Helical" evidence="1">
    <location>
        <begin position="95"/>
        <end position="113"/>
    </location>
</feature>
<feature type="transmembrane region" description="Helical" evidence="1">
    <location>
        <begin position="149"/>
        <end position="164"/>
    </location>
</feature>
<organism evidence="2 3">
    <name type="scientific">Rhizobium calliandrae</name>
    <dbReference type="NCBI Taxonomy" id="1312182"/>
    <lineage>
        <taxon>Bacteria</taxon>
        <taxon>Pseudomonadati</taxon>
        <taxon>Pseudomonadota</taxon>
        <taxon>Alphaproteobacteria</taxon>
        <taxon>Hyphomicrobiales</taxon>
        <taxon>Rhizobiaceae</taxon>
        <taxon>Rhizobium/Agrobacterium group</taxon>
        <taxon>Rhizobium</taxon>
    </lineage>
</organism>
<comment type="caution">
    <text evidence="2">The sequence shown here is derived from an EMBL/GenBank/DDBJ whole genome shotgun (WGS) entry which is preliminary data.</text>
</comment>
<evidence type="ECO:0000313" key="2">
    <source>
        <dbReference type="EMBL" id="MDL2410183.1"/>
    </source>
</evidence>